<accession>A0A853JCS3</accession>
<protein>
    <recommendedName>
        <fullName evidence="3">DUF4177 domain-containing protein</fullName>
    </recommendedName>
</protein>
<name>A0A853JCS3_9GAMM</name>
<comment type="caution">
    <text evidence="1">The sequence shown here is derived from an EMBL/GenBank/DDBJ whole genome shotgun (WGS) entry which is preliminary data.</text>
</comment>
<organism evidence="1 2">
    <name type="scientific">Luteimonas salinisoli</name>
    <dbReference type="NCBI Taxonomy" id="2752307"/>
    <lineage>
        <taxon>Bacteria</taxon>
        <taxon>Pseudomonadati</taxon>
        <taxon>Pseudomonadota</taxon>
        <taxon>Gammaproteobacteria</taxon>
        <taxon>Lysobacterales</taxon>
        <taxon>Lysobacteraceae</taxon>
        <taxon>Luteimonas</taxon>
    </lineage>
</organism>
<dbReference type="Proteomes" id="UP000578091">
    <property type="component" value="Unassembled WGS sequence"/>
</dbReference>
<proteinExistence type="predicted"/>
<sequence length="53" mass="6136">MTHWNYKVAVVESTDPAEMEKQFEQHDARGWELVSLTQMPVLSMVAVFRKARG</sequence>
<evidence type="ECO:0000313" key="2">
    <source>
        <dbReference type="Proteomes" id="UP000578091"/>
    </source>
</evidence>
<dbReference type="AlphaFoldDB" id="A0A853JCS3"/>
<dbReference type="RefSeq" id="WP_180678173.1">
    <property type="nucleotide sequence ID" value="NZ_JACCKA010000054.1"/>
</dbReference>
<dbReference type="EMBL" id="JACCKA010000054">
    <property type="protein sequence ID" value="NZA26380.1"/>
    <property type="molecule type" value="Genomic_DNA"/>
</dbReference>
<evidence type="ECO:0008006" key="3">
    <source>
        <dbReference type="Google" id="ProtNLM"/>
    </source>
</evidence>
<evidence type="ECO:0000313" key="1">
    <source>
        <dbReference type="EMBL" id="NZA26380.1"/>
    </source>
</evidence>
<gene>
    <name evidence="1" type="ORF">H0E84_08275</name>
</gene>
<reference evidence="1 2" key="1">
    <citation type="submission" date="2020-07" db="EMBL/GenBank/DDBJ databases">
        <title>Luteimonas sp. SJ-92.</title>
        <authorList>
            <person name="Huang X.-X."/>
            <person name="Xu L."/>
            <person name="Sun J.-Q."/>
        </authorList>
    </citation>
    <scope>NUCLEOTIDE SEQUENCE [LARGE SCALE GENOMIC DNA]</scope>
    <source>
        <strain evidence="1 2">SJ-92</strain>
    </source>
</reference>
<keyword evidence="2" id="KW-1185">Reference proteome</keyword>